<feature type="domain" description="Cytochrome b561 bacterial/Ni-hydrogenase" evidence="7">
    <location>
        <begin position="12"/>
        <end position="189"/>
    </location>
</feature>
<evidence type="ECO:0000256" key="6">
    <source>
        <dbReference type="SAM" id="Phobius"/>
    </source>
</evidence>
<dbReference type="SUPFAM" id="SSF81342">
    <property type="entry name" value="Transmembrane di-heme cytochromes"/>
    <property type="match status" value="1"/>
</dbReference>
<evidence type="ECO:0000256" key="1">
    <source>
        <dbReference type="ARBA" id="ARBA00004651"/>
    </source>
</evidence>
<accession>A0A9X2X5Z4</accession>
<comment type="subcellular location">
    <subcellularLocation>
        <location evidence="1">Cell membrane</location>
        <topology evidence="1">Multi-pass membrane protein</topology>
    </subcellularLocation>
</comment>
<dbReference type="GO" id="GO:0005886">
    <property type="term" value="C:plasma membrane"/>
    <property type="evidence" value="ECO:0007669"/>
    <property type="project" value="UniProtKB-SubCell"/>
</dbReference>
<dbReference type="RefSeq" id="WP_261513414.1">
    <property type="nucleotide sequence ID" value="NZ_JAODNV010000001.1"/>
</dbReference>
<dbReference type="EMBL" id="JAODNV010000001">
    <property type="protein sequence ID" value="MCT8988796.1"/>
    <property type="molecule type" value="Genomic_DNA"/>
</dbReference>
<evidence type="ECO:0000259" key="7">
    <source>
        <dbReference type="Pfam" id="PF01292"/>
    </source>
</evidence>
<dbReference type="PANTHER" id="PTHR30485:SF0">
    <property type="entry name" value="NI_FE-HYDROGENASE 1 B-TYPE CYTOCHROME SUBUNIT-RELATED"/>
    <property type="match status" value="1"/>
</dbReference>
<dbReference type="InterPro" id="IPR051542">
    <property type="entry name" value="Hydrogenase_cytochrome"/>
</dbReference>
<feature type="transmembrane region" description="Helical" evidence="6">
    <location>
        <begin position="47"/>
        <end position="65"/>
    </location>
</feature>
<evidence type="ECO:0000313" key="8">
    <source>
        <dbReference type="EMBL" id="MCT8988796.1"/>
    </source>
</evidence>
<keyword evidence="9" id="KW-1185">Reference proteome</keyword>
<dbReference type="AlphaFoldDB" id="A0A9X2X5Z4"/>
<evidence type="ECO:0000256" key="3">
    <source>
        <dbReference type="ARBA" id="ARBA00022692"/>
    </source>
</evidence>
<protein>
    <submittedName>
        <fullName evidence="8">Cytochrome b/b6 domain-containing protein</fullName>
    </submittedName>
</protein>
<evidence type="ECO:0000256" key="5">
    <source>
        <dbReference type="ARBA" id="ARBA00023136"/>
    </source>
</evidence>
<dbReference type="Pfam" id="PF01292">
    <property type="entry name" value="Ni_hydr_CYTB"/>
    <property type="match status" value="1"/>
</dbReference>
<keyword evidence="3 6" id="KW-0812">Transmembrane</keyword>
<evidence type="ECO:0000313" key="9">
    <source>
        <dbReference type="Proteomes" id="UP001149009"/>
    </source>
</evidence>
<feature type="transmembrane region" description="Helical" evidence="6">
    <location>
        <begin position="150"/>
        <end position="176"/>
    </location>
</feature>
<comment type="caution">
    <text evidence="8">The sequence shown here is derived from an EMBL/GenBank/DDBJ whole genome shotgun (WGS) entry which is preliminary data.</text>
</comment>
<proteinExistence type="predicted"/>
<keyword evidence="2" id="KW-1003">Cell membrane</keyword>
<feature type="transmembrane region" description="Helical" evidence="6">
    <location>
        <begin position="21"/>
        <end position="41"/>
    </location>
</feature>
<keyword evidence="4 6" id="KW-1133">Transmembrane helix</keyword>
<organism evidence="8 9">
    <name type="scientific">Chelativorans petroleitrophicus</name>
    <dbReference type="NCBI Taxonomy" id="2975484"/>
    <lineage>
        <taxon>Bacteria</taxon>
        <taxon>Pseudomonadati</taxon>
        <taxon>Pseudomonadota</taxon>
        <taxon>Alphaproteobacteria</taxon>
        <taxon>Hyphomicrobiales</taxon>
        <taxon>Phyllobacteriaceae</taxon>
        <taxon>Chelativorans</taxon>
    </lineage>
</organism>
<dbReference type="InterPro" id="IPR016174">
    <property type="entry name" value="Di-haem_cyt_TM"/>
</dbReference>
<dbReference type="Gene3D" id="1.20.950.20">
    <property type="entry name" value="Transmembrane di-heme cytochromes, Chain C"/>
    <property type="match status" value="1"/>
</dbReference>
<evidence type="ECO:0000256" key="2">
    <source>
        <dbReference type="ARBA" id="ARBA00022475"/>
    </source>
</evidence>
<sequence>MTTPVRQQGVRHRLADRLFHWGMAVTVIVLGATAFLPILGIRFDWVPLHWTFGVLLTVLVLYHLVRVMLVHGVSEMIPGPDDIREIGYAAGGGAPKGLSEAKYDVFQKGFHLAAAICVLTLLATGLLMLAKIDTTFWNRNPAIFTDQTWGVIYVLHGTGALALLFLFILHVYFALLPEHRDFLLAMIHGKGPEKARKGSNA</sequence>
<dbReference type="GO" id="GO:0009055">
    <property type="term" value="F:electron transfer activity"/>
    <property type="evidence" value="ECO:0007669"/>
    <property type="project" value="InterPro"/>
</dbReference>
<feature type="transmembrane region" description="Helical" evidence="6">
    <location>
        <begin position="110"/>
        <end position="130"/>
    </location>
</feature>
<reference evidence="8" key="1">
    <citation type="submission" date="2022-08" db="EMBL/GenBank/DDBJ databases">
        <title>Chelativorans sichuanense sp. nov., a paraffin oil-degrading bacterium isolated from a mixture of oil-based drill cuttings and paddy soil.</title>
        <authorList>
            <person name="Yu J."/>
            <person name="Liu H."/>
            <person name="Chen Q."/>
        </authorList>
    </citation>
    <scope>NUCLEOTIDE SEQUENCE</scope>
    <source>
        <strain evidence="8">SCAU 2101</strain>
    </source>
</reference>
<keyword evidence="5 6" id="KW-0472">Membrane</keyword>
<gene>
    <name evidence="8" type="ORF">NYR54_00590</name>
</gene>
<name>A0A9X2X5Z4_9HYPH</name>
<dbReference type="PANTHER" id="PTHR30485">
    <property type="entry name" value="NI/FE-HYDROGENASE 1 B-TYPE CYTOCHROME SUBUNIT"/>
    <property type="match status" value="1"/>
</dbReference>
<evidence type="ECO:0000256" key="4">
    <source>
        <dbReference type="ARBA" id="ARBA00022989"/>
    </source>
</evidence>
<dbReference type="Proteomes" id="UP001149009">
    <property type="component" value="Unassembled WGS sequence"/>
</dbReference>
<dbReference type="InterPro" id="IPR011577">
    <property type="entry name" value="Cyt_b561_bac/Ni-Hgenase"/>
</dbReference>
<dbReference type="GO" id="GO:0022904">
    <property type="term" value="P:respiratory electron transport chain"/>
    <property type="evidence" value="ECO:0007669"/>
    <property type="project" value="InterPro"/>
</dbReference>
<dbReference type="GO" id="GO:0020037">
    <property type="term" value="F:heme binding"/>
    <property type="evidence" value="ECO:0007669"/>
    <property type="project" value="TreeGrafter"/>
</dbReference>